<evidence type="ECO:0000256" key="11">
    <source>
        <dbReference type="RuleBase" id="RU004334"/>
    </source>
</evidence>
<dbReference type="InterPro" id="IPR000536">
    <property type="entry name" value="Nucl_hrmn_rcpt_lig-bd"/>
</dbReference>
<keyword evidence="7 11" id="KW-0238">DNA-binding</keyword>
<dbReference type="PROSITE" id="PS00031">
    <property type="entry name" value="NUCLEAR_REC_DBD_1"/>
    <property type="match status" value="1"/>
</dbReference>
<evidence type="ECO:0000256" key="4">
    <source>
        <dbReference type="ARBA" id="ARBA00022771"/>
    </source>
</evidence>
<feature type="domain" description="NR LBD" evidence="14">
    <location>
        <begin position="176"/>
        <end position="466"/>
    </location>
</feature>
<dbReference type="WBParaSite" id="Csp11.Scaffold629.g10878.t1">
    <property type="protein sequence ID" value="Csp11.Scaffold629.g10878.t1"/>
    <property type="gene ID" value="Csp11.Scaffold629.g10878"/>
</dbReference>
<keyword evidence="10 11" id="KW-0539">Nucleus</keyword>
<comment type="similarity">
    <text evidence="2 11">Belongs to the nuclear hormone receptor family.</text>
</comment>
<evidence type="ECO:0000256" key="2">
    <source>
        <dbReference type="ARBA" id="ARBA00005993"/>
    </source>
</evidence>
<evidence type="ECO:0000259" key="14">
    <source>
        <dbReference type="PROSITE" id="PS51843"/>
    </source>
</evidence>
<evidence type="ECO:0000313" key="15">
    <source>
        <dbReference type="Proteomes" id="UP000095282"/>
    </source>
</evidence>
<evidence type="ECO:0000256" key="7">
    <source>
        <dbReference type="ARBA" id="ARBA00023125"/>
    </source>
</evidence>
<dbReference type="Pfam" id="PF00105">
    <property type="entry name" value="zf-C4"/>
    <property type="match status" value="1"/>
</dbReference>
<dbReference type="SUPFAM" id="SSF57716">
    <property type="entry name" value="Glucocorticoid receptor-like (DNA-binding domain)"/>
    <property type="match status" value="1"/>
</dbReference>
<evidence type="ECO:0000256" key="8">
    <source>
        <dbReference type="ARBA" id="ARBA00023163"/>
    </source>
</evidence>
<dbReference type="InterPro" id="IPR013088">
    <property type="entry name" value="Znf_NHR/GATA"/>
</dbReference>
<evidence type="ECO:0000256" key="6">
    <source>
        <dbReference type="ARBA" id="ARBA00023015"/>
    </source>
</evidence>
<dbReference type="GO" id="GO:0000978">
    <property type="term" value="F:RNA polymerase II cis-regulatory region sequence-specific DNA binding"/>
    <property type="evidence" value="ECO:0007669"/>
    <property type="project" value="InterPro"/>
</dbReference>
<comment type="subcellular location">
    <subcellularLocation>
        <location evidence="1 11">Nucleus</location>
    </subcellularLocation>
</comment>
<keyword evidence="4 11" id="KW-0863">Zinc-finger</keyword>
<organism evidence="15 16">
    <name type="scientific">Caenorhabditis tropicalis</name>
    <dbReference type="NCBI Taxonomy" id="1561998"/>
    <lineage>
        <taxon>Eukaryota</taxon>
        <taxon>Metazoa</taxon>
        <taxon>Ecdysozoa</taxon>
        <taxon>Nematoda</taxon>
        <taxon>Chromadorea</taxon>
        <taxon>Rhabditida</taxon>
        <taxon>Rhabditina</taxon>
        <taxon>Rhabditomorpha</taxon>
        <taxon>Rhabditoidea</taxon>
        <taxon>Rhabditidae</taxon>
        <taxon>Peloderinae</taxon>
        <taxon>Caenorhabditis</taxon>
    </lineage>
</organism>
<keyword evidence="9 11" id="KW-0675">Receptor</keyword>
<dbReference type="Gene3D" id="3.30.50.10">
    <property type="entry name" value="Erythroid Transcription Factor GATA-1, subunit A"/>
    <property type="match status" value="1"/>
</dbReference>
<evidence type="ECO:0000256" key="1">
    <source>
        <dbReference type="ARBA" id="ARBA00004123"/>
    </source>
</evidence>
<dbReference type="SUPFAM" id="SSF48508">
    <property type="entry name" value="Nuclear receptor ligand-binding domain"/>
    <property type="match status" value="1"/>
</dbReference>
<dbReference type="Gene3D" id="1.10.565.10">
    <property type="entry name" value="Retinoid X Receptor"/>
    <property type="match status" value="1"/>
</dbReference>
<keyword evidence="8 11" id="KW-0804">Transcription</keyword>
<keyword evidence="3 11" id="KW-0479">Metal-binding</keyword>
<dbReference type="GO" id="GO:0008270">
    <property type="term" value="F:zinc ion binding"/>
    <property type="evidence" value="ECO:0007669"/>
    <property type="project" value="UniProtKB-KW"/>
</dbReference>
<accession>A0A1I7TQX5</accession>
<dbReference type="GO" id="GO:0005634">
    <property type="term" value="C:nucleus"/>
    <property type="evidence" value="ECO:0007669"/>
    <property type="project" value="UniProtKB-SubCell"/>
</dbReference>
<dbReference type="SMART" id="SM00399">
    <property type="entry name" value="ZnF_C4"/>
    <property type="match status" value="1"/>
</dbReference>
<evidence type="ECO:0000313" key="16">
    <source>
        <dbReference type="WBParaSite" id="Csp11.Scaffold629.g10878.t1"/>
    </source>
</evidence>
<evidence type="ECO:0000259" key="13">
    <source>
        <dbReference type="PROSITE" id="PS51030"/>
    </source>
</evidence>
<dbReference type="SMART" id="SM00430">
    <property type="entry name" value="HOLI"/>
    <property type="match status" value="1"/>
</dbReference>
<dbReference type="InterPro" id="IPR035500">
    <property type="entry name" value="NHR-like_dom_sf"/>
</dbReference>
<protein>
    <submittedName>
        <fullName evidence="16">Nuclear receptor domain-containing protein</fullName>
    </submittedName>
</protein>
<evidence type="ECO:0000256" key="3">
    <source>
        <dbReference type="ARBA" id="ARBA00022723"/>
    </source>
</evidence>
<keyword evidence="15" id="KW-1185">Reference proteome</keyword>
<evidence type="ECO:0000256" key="5">
    <source>
        <dbReference type="ARBA" id="ARBA00022833"/>
    </source>
</evidence>
<reference evidence="16" key="1">
    <citation type="submission" date="2016-11" db="UniProtKB">
        <authorList>
            <consortium name="WormBaseParasite"/>
        </authorList>
    </citation>
    <scope>IDENTIFICATION</scope>
</reference>
<dbReference type="PROSITE" id="PS51843">
    <property type="entry name" value="NR_LBD"/>
    <property type="match status" value="1"/>
</dbReference>
<dbReference type="STRING" id="1561998.A0A1I7TQX5"/>
<dbReference type="AlphaFoldDB" id="A0A1I7TQX5"/>
<dbReference type="PROSITE" id="PS51030">
    <property type="entry name" value="NUCLEAR_REC_DBD_2"/>
    <property type="match status" value="1"/>
</dbReference>
<dbReference type="InterPro" id="IPR049636">
    <property type="entry name" value="HNF4-like_DBD"/>
</dbReference>
<dbReference type="Pfam" id="PF00104">
    <property type="entry name" value="Hormone_recep"/>
    <property type="match status" value="1"/>
</dbReference>
<evidence type="ECO:0000256" key="9">
    <source>
        <dbReference type="ARBA" id="ARBA00023170"/>
    </source>
</evidence>
<dbReference type="GO" id="GO:0003700">
    <property type="term" value="F:DNA-binding transcription factor activity"/>
    <property type="evidence" value="ECO:0007669"/>
    <property type="project" value="InterPro"/>
</dbReference>
<dbReference type="Proteomes" id="UP000095282">
    <property type="component" value="Unplaced"/>
</dbReference>
<evidence type="ECO:0000256" key="12">
    <source>
        <dbReference type="SAM" id="MobiDB-lite"/>
    </source>
</evidence>
<feature type="region of interest" description="Disordered" evidence="12">
    <location>
        <begin position="87"/>
        <end position="113"/>
    </location>
</feature>
<dbReference type="CDD" id="cd06960">
    <property type="entry name" value="NR_DBD_HNF4A"/>
    <property type="match status" value="1"/>
</dbReference>
<dbReference type="PRINTS" id="PR00047">
    <property type="entry name" value="STROIDFINGER"/>
</dbReference>
<dbReference type="eggNOG" id="KOG3575">
    <property type="taxonomic scope" value="Eukaryota"/>
</dbReference>
<dbReference type="PANTHER" id="PTHR46397">
    <property type="entry name" value="NUCLEAR HORMONE RECEPTOR FAMILY-RELATED"/>
    <property type="match status" value="1"/>
</dbReference>
<dbReference type="InterPro" id="IPR001628">
    <property type="entry name" value="Znf_hrmn_rcpt"/>
</dbReference>
<proteinExistence type="inferred from homology"/>
<feature type="compositionally biased region" description="Polar residues" evidence="12">
    <location>
        <begin position="94"/>
        <end position="109"/>
    </location>
</feature>
<dbReference type="PANTHER" id="PTHR46397:SF3">
    <property type="entry name" value="NR LBD DOMAIN-CONTAINING PROTEIN-RELATED"/>
    <property type="match status" value="1"/>
</dbReference>
<keyword evidence="6 11" id="KW-0805">Transcription regulation</keyword>
<keyword evidence="5 11" id="KW-0862">Zinc</keyword>
<name>A0A1I7TQX5_9PELO</name>
<sequence>MGPLCAVCESPTAFTLHFGGRCCKACAAFFRRTVALDLKYECCSEGPCEIHFSMRLVCRECRLQKCYSAGMRSELVRSKRENFACTRRKDSRNNSDGPINSPSIRQSSSPDEDDWSFQMFEEKPIKFEEPSPPTVSQCLPTQMMTEETSRTSSFDGGYCSSLPSSSTATHPSPLGFIPTDHNSILQYYHSMETSLCSRRRIMYTSTDMDFILDSHATLQCVILQSPKRKIKRILFQPYTVSDLRPHDFRNFRGMLRHDFVILFDYATRFPEFNSFTSHEKNMFYRLILAVDFILSSAYYSAKLGQAHRQMIMTNGEFLCMDPLPMSGNEPNARQYFASDDDFSKYKALMPMHIAIWEESVLPFARMNVTFEEFCLLKALTVWHVTYYKFTETGREKCRRQRNIIIDCLSKMCHSQGGNGENRVGELLMSMNYIMESTQKLTSSYVMLTFFDVLNCDQMLHEMLNFKY</sequence>
<evidence type="ECO:0000256" key="10">
    <source>
        <dbReference type="ARBA" id="ARBA00023242"/>
    </source>
</evidence>
<feature type="domain" description="Nuclear receptor" evidence="13">
    <location>
        <begin position="2"/>
        <end position="78"/>
    </location>
</feature>